<accession>J0X025</accession>
<reference evidence="2 3" key="1">
    <citation type="submission" date="2012-01" db="EMBL/GenBank/DDBJ databases">
        <title>The Genome Sequence of Scardovia wiggsiae F0424.</title>
        <authorList>
            <consortium name="The Broad Institute Genome Sequencing Platform"/>
            <person name="Earl A."/>
            <person name="Ward D."/>
            <person name="Feldgarden M."/>
            <person name="Gevers D."/>
            <person name="Izard J."/>
            <person name="Ganesan A."/>
            <person name="Baranova O.V."/>
            <person name="Blanton J.M."/>
            <person name="Tanner A.C."/>
            <person name="Mathney J."/>
            <person name="Dewhirst F.E."/>
            <person name="Young S.K."/>
            <person name="Zeng Q."/>
            <person name="Gargeya S."/>
            <person name="Fitzgerald M."/>
            <person name="Haas B."/>
            <person name="Abouelleil A."/>
            <person name="Alvarado L."/>
            <person name="Arachchi H.M."/>
            <person name="Berlin A."/>
            <person name="Chapman S.B."/>
            <person name="Gearin G."/>
            <person name="Goldberg J."/>
            <person name="Griggs A."/>
            <person name="Gujja S."/>
            <person name="Hansen M."/>
            <person name="Heiman D."/>
            <person name="Howarth C."/>
            <person name="Larimer J."/>
            <person name="Lui A."/>
            <person name="MacDonald P.J.P."/>
            <person name="McCowen C."/>
            <person name="Montmayeur A."/>
            <person name="Murphy C."/>
            <person name="Neiman D."/>
            <person name="Pearson M."/>
            <person name="Priest M."/>
            <person name="Roberts A."/>
            <person name="Saif S."/>
            <person name="Shea T."/>
            <person name="Sisk P."/>
            <person name="Stolte C."/>
            <person name="Sykes S."/>
            <person name="Wortman J."/>
            <person name="Nusbaum C."/>
            <person name="Birren B."/>
        </authorList>
    </citation>
    <scope>NUCLEOTIDE SEQUENCE [LARGE SCALE GENOMIC DNA]</scope>
    <source>
        <strain evidence="2 3">F0424</strain>
    </source>
</reference>
<evidence type="ECO:0000313" key="2">
    <source>
        <dbReference type="EMBL" id="EJD64716.1"/>
    </source>
</evidence>
<feature type="transmembrane region" description="Helical" evidence="1">
    <location>
        <begin position="12"/>
        <end position="36"/>
    </location>
</feature>
<feature type="transmembrane region" description="Helical" evidence="1">
    <location>
        <begin position="56"/>
        <end position="77"/>
    </location>
</feature>
<keyword evidence="1" id="KW-0812">Transmembrane</keyword>
<feature type="transmembrane region" description="Helical" evidence="1">
    <location>
        <begin position="153"/>
        <end position="177"/>
    </location>
</feature>
<dbReference type="HOGENOM" id="CLU_425713_0_0_11"/>
<evidence type="ECO:0000256" key="1">
    <source>
        <dbReference type="SAM" id="Phobius"/>
    </source>
</evidence>
<gene>
    <name evidence="2" type="ORF">HMPREF9156_01211</name>
</gene>
<name>J0X025_9BIFI</name>
<protein>
    <submittedName>
        <fullName evidence="2">Uncharacterized protein</fullName>
    </submittedName>
</protein>
<dbReference type="AlphaFoldDB" id="J0X025"/>
<sequence length="643" mass="75229">MKRIISHNIERLKALIINHINISFFIIVFLFTIVLYNVYTQPGSHRFLADNSVTLLTYLVGLTALIAFTVTFFNSFASTNVKNAYYLGINRNLFRLSKKPGYSLISSKEFRGSLLLLYIIPLSKYFIPKDKLVLLPHKPQFSSIDINSLLLSFWYVTYLFCLFSLILSANDCLSLLWSRSDMLQSERDKTDNMIDDSYKKEFCETLIHYIENYKNNEDPIELIEKRINLFQEDEKFIYLYTILNDSEKKVTYRTLFMNNDEQKTVFRNDNSSIISDRILCIKRYFENKWKVLSTLKIEDRSQELLEFIDGQYKRNTELCLNIYASWGKEYSEKVLVPYPKEDPNPKQQIDTLLSKMTQCYNKAYLHNADADPKKIIELHETLKKAIDIGKNGNIQTATQGAEKVLQETQKAIESDYLETAGEFLLTYPWQARGWQVWKVKENYIKLTYNKDGTELLHLLNEQNITDLVLLKAILEFLPIEQIIRHLIYTCAYSHRRYDVSPIVVKYELYKSIIQRKTMELDKLKKPSDFQTSLIGSISKDIDYYDIGYYLNDHIVKIIIDSIFSDGKIDQQLIDKIRGVFDTINYLALRSCLTSEYKVLSKISPDIAESPQKEDLRDSIKSTQKNYPETIPSVMARLSEILQK</sequence>
<keyword evidence="1" id="KW-0472">Membrane</keyword>
<proteinExistence type="predicted"/>
<keyword evidence="3" id="KW-1185">Reference proteome</keyword>
<organism evidence="2 3">
    <name type="scientific">Scardovia wiggsiae F0424</name>
    <dbReference type="NCBI Taxonomy" id="857290"/>
    <lineage>
        <taxon>Bacteria</taxon>
        <taxon>Bacillati</taxon>
        <taxon>Actinomycetota</taxon>
        <taxon>Actinomycetes</taxon>
        <taxon>Bifidobacteriales</taxon>
        <taxon>Bifidobacteriaceae</taxon>
        <taxon>Scardovia</taxon>
    </lineage>
</organism>
<evidence type="ECO:0000313" key="3">
    <source>
        <dbReference type="Proteomes" id="UP000006415"/>
    </source>
</evidence>
<dbReference type="eggNOG" id="ENOG50325ME">
    <property type="taxonomic scope" value="Bacteria"/>
</dbReference>
<keyword evidence="1" id="KW-1133">Transmembrane helix</keyword>
<dbReference type="EMBL" id="AGZS01000006">
    <property type="protein sequence ID" value="EJD64716.1"/>
    <property type="molecule type" value="Genomic_DNA"/>
</dbReference>
<comment type="caution">
    <text evidence="2">The sequence shown here is derived from an EMBL/GenBank/DDBJ whole genome shotgun (WGS) entry which is preliminary data.</text>
</comment>
<dbReference type="Proteomes" id="UP000006415">
    <property type="component" value="Unassembled WGS sequence"/>
</dbReference>